<evidence type="ECO:0000256" key="2">
    <source>
        <dbReference type="ARBA" id="ARBA00022741"/>
    </source>
</evidence>
<keyword evidence="6" id="KW-1185">Reference proteome</keyword>
<dbReference type="InterPro" id="IPR027417">
    <property type="entry name" value="P-loop_NTPase"/>
</dbReference>
<evidence type="ECO:0000259" key="4">
    <source>
        <dbReference type="Pfam" id="PF00437"/>
    </source>
</evidence>
<proteinExistence type="inferred from homology"/>
<dbReference type="Proteomes" id="UP000033423">
    <property type="component" value="Unassembled WGS sequence"/>
</dbReference>
<reference evidence="5 6" key="1">
    <citation type="submission" date="2015-02" db="EMBL/GenBank/DDBJ databases">
        <title>Single-cell genomics of uncultivated deep-branching MTB reveals a conserved set of magnetosome genes.</title>
        <authorList>
            <person name="Kolinko S."/>
            <person name="Richter M."/>
            <person name="Glockner F.O."/>
            <person name="Brachmann A."/>
            <person name="Schuler D."/>
        </authorList>
    </citation>
    <scope>NUCLEOTIDE SEQUENCE [LARGE SCALE GENOMIC DNA]</scope>
    <source>
        <strain evidence="5">TM-1</strain>
    </source>
</reference>
<dbReference type="PANTHER" id="PTHR30258">
    <property type="entry name" value="TYPE II SECRETION SYSTEM PROTEIN GSPE-RELATED"/>
    <property type="match status" value="1"/>
</dbReference>
<dbReference type="AlphaFoldDB" id="A0A0F3GS05"/>
<dbReference type="Gene3D" id="3.40.50.300">
    <property type="entry name" value="P-loop containing nucleotide triphosphate hydrolases"/>
    <property type="match status" value="1"/>
</dbReference>
<dbReference type="GO" id="GO:0005524">
    <property type="term" value="F:ATP binding"/>
    <property type="evidence" value="ECO:0007669"/>
    <property type="project" value="UniProtKB-KW"/>
</dbReference>
<dbReference type="InterPro" id="IPR001482">
    <property type="entry name" value="T2SS/T4SS_dom"/>
</dbReference>
<dbReference type="Pfam" id="PF00437">
    <property type="entry name" value="T2SSE"/>
    <property type="match status" value="1"/>
</dbReference>
<protein>
    <submittedName>
        <fullName evidence="5">General secretion pathway protein E</fullName>
    </submittedName>
</protein>
<evidence type="ECO:0000313" key="6">
    <source>
        <dbReference type="Proteomes" id="UP000033423"/>
    </source>
</evidence>
<accession>A0A0F3GS05</accession>
<evidence type="ECO:0000313" key="5">
    <source>
        <dbReference type="EMBL" id="KJU84557.1"/>
    </source>
</evidence>
<evidence type="ECO:0000256" key="1">
    <source>
        <dbReference type="ARBA" id="ARBA00006611"/>
    </source>
</evidence>
<name>A0A0F3GS05_9BACT</name>
<comment type="caution">
    <text evidence="5">The sequence shown here is derived from an EMBL/GenBank/DDBJ whole genome shotgun (WGS) entry which is preliminary data.</text>
</comment>
<gene>
    <name evidence="5" type="ORF">MBAV_003241</name>
</gene>
<dbReference type="EMBL" id="LACI01001395">
    <property type="protein sequence ID" value="KJU84557.1"/>
    <property type="molecule type" value="Genomic_DNA"/>
</dbReference>
<organism evidence="5 6">
    <name type="scientific">Candidatus Magnetobacterium bavaricum</name>
    <dbReference type="NCBI Taxonomy" id="29290"/>
    <lineage>
        <taxon>Bacteria</taxon>
        <taxon>Pseudomonadati</taxon>
        <taxon>Nitrospirota</taxon>
        <taxon>Thermodesulfovibrionia</taxon>
        <taxon>Thermodesulfovibrionales</taxon>
        <taxon>Candidatus Magnetobacteriaceae</taxon>
        <taxon>Candidatus Magnetobacterium</taxon>
    </lineage>
</organism>
<comment type="similarity">
    <text evidence="1">Belongs to the GSP E family.</text>
</comment>
<keyword evidence="3" id="KW-0067">ATP-binding</keyword>
<dbReference type="GO" id="GO:0016887">
    <property type="term" value="F:ATP hydrolysis activity"/>
    <property type="evidence" value="ECO:0007669"/>
    <property type="project" value="TreeGrafter"/>
</dbReference>
<feature type="domain" description="Bacterial type II secretion system protein E" evidence="4">
    <location>
        <begin position="1"/>
        <end position="169"/>
    </location>
</feature>
<dbReference type="SUPFAM" id="SSF52540">
    <property type="entry name" value="P-loop containing nucleoside triphosphate hydrolases"/>
    <property type="match status" value="1"/>
</dbReference>
<evidence type="ECO:0000256" key="3">
    <source>
        <dbReference type="ARBA" id="ARBA00022840"/>
    </source>
</evidence>
<keyword evidence="2" id="KW-0547">Nucleotide-binding</keyword>
<sequence>MIGEIRDLETAEIAIQSALTGHLVFSTLHTNDAPSAITRLIDMGVENFLLSSTLRGLLAQRLVRMICPNCKVPDDTLATPEELAMIGLGAGARLFKGRGCDNCSHTGFLGRTGIFELMTIDHDSRKLIMANADSSQLRKSARDCGMRTLLESGKDKVSLGMTTIAEILRVTQEV</sequence>
<dbReference type="PANTHER" id="PTHR30258:SF2">
    <property type="entry name" value="COMG OPERON PROTEIN 1"/>
    <property type="match status" value="1"/>
</dbReference>
<dbReference type="PATRIC" id="fig|29290.4.peg.4280"/>
<dbReference type="GO" id="GO:0005886">
    <property type="term" value="C:plasma membrane"/>
    <property type="evidence" value="ECO:0007669"/>
    <property type="project" value="TreeGrafter"/>
</dbReference>